<name>A0ACC2SBA2_9FUNG</name>
<organism evidence="1 2">
    <name type="scientific">Entomophthora muscae</name>
    <dbReference type="NCBI Taxonomy" id="34485"/>
    <lineage>
        <taxon>Eukaryota</taxon>
        <taxon>Fungi</taxon>
        <taxon>Fungi incertae sedis</taxon>
        <taxon>Zoopagomycota</taxon>
        <taxon>Entomophthoromycotina</taxon>
        <taxon>Entomophthoromycetes</taxon>
        <taxon>Entomophthorales</taxon>
        <taxon>Entomophthoraceae</taxon>
        <taxon>Entomophthora</taxon>
    </lineage>
</organism>
<reference evidence="1" key="1">
    <citation type="submission" date="2022-04" db="EMBL/GenBank/DDBJ databases">
        <title>Genome of the entomopathogenic fungus Entomophthora muscae.</title>
        <authorList>
            <person name="Elya C."/>
            <person name="Lovett B.R."/>
            <person name="Lee E."/>
            <person name="Macias A.M."/>
            <person name="Hajek A.E."/>
            <person name="De Bivort B.L."/>
            <person name="Kasson M.T."/>
            <person name="De Fine Licht H.H."/>
            <person name="Stajich J.E."/>
        </authorList>
    </citation>
    <scope>NUCLEOTIDE SEQUENCE</scope>
    <source>
        <strain evidence="1">Berkeley</strain>
    </source>
</reference>
<dbReference type="EMBL" id="QTSX02005681">
    <property type="protein sequence ID" value="KAJ9059595.1"/>
    <property type="molecule type" value="Genomic_DNA"/>
</dbReference>
<protein>
    <submittedName>
        <fullName evidence="1">Uncharacterized protein</fullName>
    </submittedName>
</protein>
<accession>A0ACC2SBA2</accession>
<comment type="caution">
    <text evidence="1">The sequence shown here is derived from an EMBL/GenBank/DDBJ whole genome shotgun (WGS) entry which is preliminary data.</text>
</comment>
<keyword evidence="2" id="KW-1185">Reference proteome</keyword>
<gene>
    <name evidence="1" type="ORF">DSO57_1000556</name>
</gene>
<sequence>MMKIRLARIGVRNNPLYQIVIAKARSHRDKNHIEKIGYYDPRPDANGNKQVAMNIERVKHWIAAGAEPSDTMQKLLARAGLLPFKQFNLKIKPKQ</sequence>
<evidence type="ECO:0000313" key="1">
    <source>
        <dbReference type="EMBL" id="KAJ9059595.1"/>
    </source>
</evidence>
<dbReference type="Proteomes" id="UP001165960">
    <property type="component" value="Unassembled WGS sequence"/>
</dbReference>
<proteinExistence type="predicted"/>
<evidence type="ECO:0000313" key="2">
    <source>
        <dbReference type="Proteomes" id="UP001165960"/>
    </source>
</evidence>